<reference evidence="2 3" key="1">
    <citation type="submission" date="2019-12" db="EMBL/GenBank/DDBJ databases">
        <title>Engineering Photorhabdus to improve their lethality against agricultural pests.</title>
        <authorList>
            <person name="Machado R.A.R."/>
        </authorList>
    </citation>
    <scope>NUCLEOTIDE SEQUENCE [LARGE SCALE GENOMIC DNA]</scope>
    <source>
        <strain evidence="2 3">M-HU2</strain>
    </source>
</reference>
<dbReference type="Pfam" id="PF12790">
    <property type="entry name" value="T6SS-SciN"/>
    <property type="match status" value="1"/>
</dbReference>
<sequence>MFTTAFYKTAPMIAAITLLLTGCGLTQTVADGTVSVTQSLFHRQVKTARLDFTPRAAVNTDSGESVALSVPALVRVYQLRDNRALENGDRILGADCLASREVVVKPGSQASLNMPMAAQAKYVAVVGLFRNPDLAGATWRLIIRRQALLPDKPRTIELNGGGLTLLPEKE</sequence>
<name>A0ABX0B558_9GAMM</name>
<dbReference type="PANTHER" id="PTHR37625:SF4">
    <property type="entry name" value="OUTER MEMBRANE LIPOPROTEIN"/>
    <property type="match status" value="1"/>
</dbReference>
<evidence type="ECO:0000313" key="3">
    <source>
        <dbReference type="Proteomes" id="UP000470051"/>
    </source>
</evidence>
<feature type="signal peptide" evidence="1">
    <location>
        <begin position="1"/>
        <end position="30"/>
    </location>
</feature>
<evidence type="ECO:0000313" key="2">
    <source>
        <dbReference type="EMBL" id="NDL27100.1"/>
    </source>
</evidence>
<keyword evidence="3" id="KW-1185">Reference proteome</keyword>
<dbReference type="PANTHER" id="PTHR37625">
    <property type="entry name" value="OUTER MEMBRANE LIPOPROTEIN-RELATED"/>
    <property type="match status" value="1"/>
</dbReference>
<accession>A0ABX0B558</accession>
<organism evidence="2 3">
    <name type="scientific">Photorhabdus kayaii</name>
    <dbReference type="NCBI Taxonomy" id="230088"/>
    <lineage>
        <taxon>Bacteria</taxon>
        <taxon>Pseudomonadati</taxon>
        <taxon>Pseudomonadota</taxon>
        <taxon>Gammaproteobacteria</taxon>
        <taxon>Enterobacterales</taxon>
        <taxon>Morganellaceae</taxon>
        <taxon>Photorhabdus</taxon>
    </lineage>
</organism>
<proteinExistence type="predicted"/>
<dbReference type="Proteomes" id="UP000470051">
    <property type="component" value="Unassembled WGS sequence"/>
</dbReference>
<feature type="chain" id="PRO_5045106338" evidence="1">
    <location>
        <begin position="31"/>
        <end position="170"/>
    </location>
</feature>
<dbReference type="Gene3D" id="2.60.40.4150">
    <property type="entry name" value="Type VI secretion system, lipoprotein SciN"/>
    <property type="match status" value="1"/>
</dbReference>
<comment type="caution">
    <text evidence="2">The sequence shown here is derived from an EMBL/GenBank/DDBJ whole genome shotgun (WGS) entry which is preliminary data.</text>
</comment>
<keyword evidence="2" id="KW-0449">Lipoprotein</keyword>
<dbReference type="EMBL" id="WSFE01000033">
    <property type="protein sequence ID" value="NDL27100.1"/>
    <property type="molecule type" value="Genomic_DNA"/>
</dbReference>
<dbReference type="RefSeq" id="WP_113043422.1">
    <property type="nucleotide sequence ID" value="NZ_CAWPKC010000033.1"/>
</dbReference>
<gene>
    <name evidence="2" type="primary">tssJ</name>
    <name evidence="2" type="ORF">GPY42_18715</name>
</gene>
<dbReference type="InterPro" id="IPR017734">
    <property type="entry name" value="T6SS_SciN"/>
</dbReference>
<keyword evidence="1" id="KW-0732">Signal</keyword>
<dbReference type="NCBIfam" id="TIGR03352">
    <property type="entry name" value="VI_chp_3"/>
    <property type="match status" value="1"/>
</dbReference>
<evidence type="ECO:0000256" key="1">
    <source>
        <dbReference type="SAM" id="SignalP"/>
    </source>
</evidence>
<protein>
    <submittedName>
        <fullName evidence="2">Type VI secretion system lipoprotein TssJ</fullName>
    </submittedName>
</protein>
<dbReference type="InterPro" id="IPR038706">
    <property type="entry name" value="Type_VI_SciN-like_sf"/>
</dbReference>